<dbReference type="AlphaFoldDB" id="A0A9N8WH73"/>
<reference evidence="1" key="1">
    <citation type="submission" date="2021-06" db="EMBL/GenBank/DDBJ databases">
        <authorList>
            <person name="Kallberg Y."/>
            <person name="Tangrot J."/>
            <person name="Rosling A."/>
        </authorList>
    </citation>
    <scope>NUCLEOTIDE SEQUENCE</scope>
    <source>
        <strain evidence="1">MA453B</strain>
    </source>
</reference>
<name>A0A9N8WH73_9GLOM</name>
<evidence type="ECO:0000313" key="1">
    <source>
        <dbReference type="EMBL" id="CAG8483262.1"/>
    </source>
</evidence>
<dbReference type="EMBL" id="CAJVPY010000610">
    <property type="protein sequence ID" value="CAG8483262.1"/>
    <property type="molecule type" value="Genomic_DNA"/>
</dbReference>
<dbReference type="Proteomes" id="UP000789405">
    <property type="component" value="Unassembled WGS sequence"/>
</dbReference>
<keyword evidence="2" id="KW-1185">Reference proteome</keyword>
<comment type="caution">
    <text evidence="1">The sequence shown here is derived from an EMBL/GenBank/DDBJ whole genome shotgun (WGS) entry which is preliminary data.</text>
</comment>
<protein>
    <submittedName>
        <fullName evidence="1">12047_t:CDS:1</fullName>
    </submittedName>
</protein>
<sequence>MPKVNPNSIERLHLSDGLLGKVIFRAPSNHISSLLIYLVN</sequence>
<gene>
    <name evidence="1" type="ORF">DERYTH_LOCUS2036</name>
</gene>
<accession>A0A9N8WH73</accession>
<proteinExistence type="predicted"/>
<evidence type="ECO:0000313" key="2">
    <source>
        <dbReference type="Proteomes" id="UP000789405"/>
    </source>
</evidence>
<organism evidence="1 2">
    <name type="scientific">Dentiscutata erythropus</name>
    <dbReference type="NCBI Taxonomy" id="1348616"/>
    <lineage>
        <taxon>Eukaryota</taxon>
        <taxon>Fungi</taxon>
        <taxon>Fungi incertae sedis</taxon>
        <taxon>Mucoromycota</taxon>
        <taxon>Glomeromycotina</taxon>
        <taxon>Glomeromycetes</taxon>
        <taxon>Diversisporales</taxon>
        <taxon>Gigasporaceae</taxon>
        <taxon>Dentiscutata</taxon>
    </lineage>
</organism>